<dbReference type="EMBL" id="LAZR01017515">
    <property type="protein sequence ID" value="KKM00093.1"/>
    <property type="molecule type" value="Genomic_DNA"/>
</dbReference>
<dbReference type="AlphaFoldDB" id="A0A0F9JMC0"/>
<comment type="caution">
    <text evidence="1">The sequence shown here is derived from an EMBL/GenBank/DDBJ whole genome shotgun (WGS) entry which is preliminary data.</text>
</comment>
<sequence>MKAYGVGVKEIQKAIEAANHFYGGNIQEKRLDAAKHGAVFTLTVKDSAKPGHRLGHARNGSGQRRRIAAACWHVHRDVLTALFQQNPEARVKSMQADYTSKQNFEESFESSGLHNAGSMADPIFYQDLCDCEE</sequence>
<protein>
    <submittedName>
        <fullName evidence="1">Uncharacterized protein</fullName>
    </submittedName>
</protein>
<reference evidence="1" key="1">
    <citation type="journal article" date="2015" name="Nature">
        <title>Complex archaea that bridge the gap between prokaryotes and eukaryotes.</title>
        <authorList>
            <person name="Spang A."/>
            <person name="Saw J.H."/>
            <person name="Jorgensen S.L."/>
            <person name="Zaremba-Niedzwiedzka K."/>
            <person name="Martijn J."/>
            <person name="Lind A.E."/>
            <person name="van Eijk R."/>
            <person name="Schleper C."/>
            <person name="Guy L."/>
            <person name="Ettema T.J."/>
        </authorList>
    </citation>
    <scope>NUCLEOTIDE SEQUENCE</scope>
</reference>
<organism evidence="1">
    <name type="scientific">marine sediment metagenome</name>
    <dbReference type="NCBI Taxonomy" id="412755"/>
    <lineage>
        <taxon>unclassified sequences</taxon>
        <taxon>metagenomes</taxon>
        <taxon>ecological metagenomes</taxon>
    </lineage>
</organism>
<evidence type="ECO:0000313" key="1">
    <source>
        <dbReference type="EMBL" id="KKM00093.1"/>
    </source>
</evidence>
<name>A0A0F9JMC0_9ZZZZ</name>
<proteinExistence type="predicted"/>
<gene>
    <name evidence="1" type="ORF">LCGC14_1807910</name>
</gene>
<accession>A0A0F9JMC0</accession>